<sequence length="365" mass="38871">MARRLASLTVASVEQARARIGKMVNRTPVVTSPALSRALQSSLTKFHPKSQDHDVQLFFKCENLQQGGSFKFRGALHCLAKLAETNADLSSGLVTYSTGNHARALGMAAQLVSKERKLPIPVSVVMSRNSPTSKFEALRRLGINIVTTGNRPEDREEKAAEIHKNTGALLVPPSDNPDIALGQGTTILEFEEQVKGLGGEGLDGVIMSSGGGGLLTGASIVGAGTRLRVYGAEPEEGGPCLGQGRAWGRRVESISTSTVADGLRVPVGREYFELLRRSEYVDGVYTATEEQIREAVLLALTELKMVIEPSAAVALAAVLHSPGFHECLARDKGGLRRIGIVLTGGNISVDALLRIVAHHVNVIEG</sequence>
<name>A0ABR1SHB6_9PEZI</name>
<evidence type="ECO:0000256" key="5">
    <source>
        <dbReference type="ARBA" id="ARBA00010869"/>
    </source>
</evidence>
<dbReference type="PANTHER" id="PTHR43050:SF1">
    <property type="entry name" value="SERINE RACEMASE"/>
    <property type="match status" value="1"/>
</dbReference>
<dbReference type="InterPro" id="IPR036052">
    <property type="entry name" value="TrpB-like_PALP_sf"/>
</dbReference>
<evidence type="ECO:0000256" key="6">
    <source>
        <dbReference type="ARBA" id="ARBA00022842"/>
    </source>
</evidence>
<organism evidence="9 10">
    <name type="scientific">Apiospora marii</name>
    <dbReference type="NCBI Taxonomy" id="335849"/>
    <lineage>
        <taxon>Eukaryota</taxon>
        <taxon>Fungi</taxon>
        <taxon>Dikarya</taxon>
        <taxon>Ascomycota</taxon>
        <taxon>Pezizomycotina</taxon>
        <taxon>Sordariomycetes</taxon>
        <taxon>Xylariomycetidae</taxon>
        <taxon>Amphisphaeriales</taxon>
        <taxon>Apiosporaceae</taxon>
        <taxon>Apiospora</taxon>
    </lineage>
</organism>
<evidence type="ECO:0000256" key="3">
    <source>
        <dbReference type="ARBA" id="ARBA00001936"/>
    </source>
</evidence>
<dbReference type="Gene3D" id="3.40.50.1100">
    <property type="match status" value="2"/>
</dbReference>
<proteinExistence type="inferred from homology"/>
<comment type="caution">
    <text evidence="9">The sequence shown here is derived from an EMBL/GenBank/DDBJ whole genome shotgun (WGS) entry which is preliminary data.</text>
</comment>
<protein>
    <recommendedName>
        <fullName evidence="8">Tryptophan synthase beta chain-like PALP domain-containing protein</fullName>
    </recommendedName>
</protein>
<evidence type="ECO:0000256" key="2">
    <source>
        <dbReference type="ARBA" id="ARBA00001933"/>
    </source>
</evidence>
<dbReference type="EMBL" id="JAQQWI010000006">
    <property type="protein sequence ID" value="KAK8033731.1"/>
    <property type="molecule type" value="Genomic_DNA"/>
</dbReference>
<evidence type="ECO:0000256" key="7">
    <source>
        <dbReference type="ARBA" id="ARBA00022898"/>
    </source>
</evidence>
<keyword evidence="7" id="KW-0663">Pyridoxal phosphate</keyword>
<dbReference type="Proteomes" id="UP001396898">
    <property type="component" value="Unassembled WGS sequence"/>
</dbReference>
<reference evidence="9 10" key="1">
    <citation type="submission" date="2023-01" db="EMBL/GenBank/DDBJ databases">
        <title>Analysis of 21 Apiospora genomes using comparative genomics revels a genus with tremendous synthesis potential of carbohydrate active enzymes and secondary metabolites.</title>
        <authorList>
            <person name="Sorensen T."/>
        </authorList>
    </citation>
    <scope>NUCLEOTIDE SEQUENCE [LARGE SCALE GENOMIC DNA]</scope>
    <source>
        <strain evidence="9 10">CBS 20057</strain>
    </source>
</reference>
<keyword evidence="6" id="KW-0460">Magnesium</keyword>
<comment type="cofactor">
    <cofactor evidence="4">
        <name>Mg(2+)</name>
        <dbReference type="ChEBI" id="CHEBI:18420"/>
    </cofactor>
</comment>
<keyword evidence="10" id="KW-1185">Reference proteome</keyword>
<comment type="cofactor">
    <cofactor evidence="3">
        <name>Mn(2+)</name>
        <dbReference type="ChEBI" id="CHEBI:29035"/>
    </cofactor>
</comment>
<evidence type="ECO:0000256" key="4">
    <source>
        <dbReference type="ARBA" id="ARBA00001946"/>
    </source>
</evidence>
<evidence type="ECO:0000256" key="1">
    <source>
        <dbReference type="ARBA" id="ARBA00001913"/>
    </source>
</evidence>
<comment type="similarity">
    <text evidence="5">Belongs to the serine/threonine dehydratase family.</text>
</comment>
<dbReference type="InterPro" id="IPR001926">
    <property type="entry name" value="TrpB-like_PALP"/>
</dbReference>
<accession>A0ABR1SHB6</accession>
<feature type="domain" description="Tryptophan synthase beta chain-like PALP" evidence="8">
    <location>
        <begin position="27"/>
        <end position="321"/>
    </location>
</feature>
<comment type="cofactor">
    <cofactor evidence="1">
        <name>Ca(2+)</name>
        <dbReference type="ChEBI" id="CHEBI:29108"/>
    </cofactor>
</comment>
<dbReference type="PROSITE" id="PS00165">
    <property type="entry name" value="DEHYDRATASE_SER_THR"/>
    <property type="match status" value="1"/>
</dbReference>
<evidence type="ECO:0000313" key="9">
    <source>
        <dbReference type="EMBL" id="KAK8033731.1"/>
    </source>
</evidence>
<evidence type="ECO:0000313" key="10">
    <source>
        <dbReference type="Proteomes" id="UP001396898"/>
    </source>
</evidence>
<evidence type="ECO:0000259" key="8">
    <source>
        <dbReference type="Pfam" id="PF00291"/>
    </source>
</evidence>
<dbReference type="Pfam" id="PF00291">
    <property type="entry name" value="PALP"/>
    <property type="match status" value="1"/>
</dbReference>
<comment type="cofactor">
    <cofactor evidence="2">
        <name>pyridoxal 5'-phosphate</name>
        <dbReference type="ChEBI" id="CHEBI:597326"/>
    </cofactor>
</comment>
<dbReference type="PANTHER" id="PTHR43050">
    <property type="entry name" value="SERINE / THREONINE RACEMASE FAMILY MEMBER"/>
    <property type="match status" value="1"/>
</dbReference>
<dbReference type="InterPro" id="IPR000634">
    <property type="entry name" value="Ser/Thr_deHydtase_PyrdxlP-BS"/>
</dbReference>
<dbReference type="SUPFAM" id="SSF53686">
    <property type="entry name" value="Tryptophan synthase beta subunit-like PLP-dependent enzymes"/>
    <property type="match status" value="1"/>
</dbReference>
<gene>
    <name evidence="9" type="ORF">PG991_003129</name>
</gene>